<proteinExistence type="predicted"/>
<sequence length="86" mass="10497">MTENRFAQVKQTFQREKTPSSRKQNQEARKSPESYNKKQRYPFSLHHNVRYDMLDALVEYHGEKSASSYIEKMIIREWEKMQKKIK</sequence>
<protein>
    <submittedName>
        <fullName evidence="2">Uncharacterized protein</fullName>
    </submittedName>
</protein>
<gene>
    <name evidence="2" type="ORF">D8865_09920</name>
</gene>
<dbReference type="Proteomes" id="UP000278653">
    <property type="component" value="Unassembled WGS sequence"/>
</dbReference>
<evidence type="ECO:0000313" key="3">
    <source>
        <dbReference type="Proteomes" id="UP000278653"/>
    </source>
</evidence>
<dbReference type="RefSeq" id="WP_125448138.1">
    <property type="nucleotide sequence ID" value="NZ_RJNH01000015.1"/>
</dbReference>
<comment type="caution">
    <text evidence="2">The sequence shown here is derived from an EMBL/GenBank/DDBJ whole genome shotgun (WGS) entry which is preliminary data.</text>
</comment>
<feature type="compositionally biased region" description="Basic and acidic residues" evidence="1">
    <location>
        <begin position="13"/>
        <end position="36"/>
    </location>
</feature>
<evidence type="ECO:0000313" key="2">
    <source>
        <dbReference type="EMBL" id="RSI59194.1"/>
    </source>
</evidence>
<organism evidence="2 3">
    <name type="scientific">Streptococcus mitis</name>
    <dbReference type="NCBI Taxonomy" id="28037"/>
    <lineage>
        <taxon>Bacteria</taxon>
        <taxon>Bacillati</taxon>
        <taxon>Bacillota</taxon>
        <taxon>Bacilli</taxon>
        <taxon>Lactobacillales</taxon>
        <taxon>Streptococcaceae</taxon>
        <taxon>Streptococcus</taxon>
        <taxon>Streptococcus mitis group</taxon>
    </lineage>
</organism>
<dbReference type="AlphaFoldDB" id="A0A3R9IXQ7"/>
<evidence type="ECO:0000256" key="1">
    <source>
        <dbReference type="SAM" id="MobiDB-lite"/>
    </source>
</evidence>
<feature type="region of interest" description="Disordered" evidence="1">
    <location>
        <begin position="1"/>
        <end position="38"/>
    </location>
</feature>
<accession>A0A3R9IXQ7</accession>
<name>A0A3R9IXQ7_STRMT</name>
<dbReference type="EMBL" id="RJNH01000015">
    <property type="protein sequence ID" value="RSI59194.1"/>
    <property type="molecule type" value="Genomic_DNA"/>
</dbReference>
<feature type="compositionally biased region" description="Polar residues" evidence="1">
    <location>
        <begin position="1"/>
        <end position="12"/>
    </location>
</feature>
<reference evidence="2 3" key="1">
    <citation type="submission" date="2018-11" db="EMBL/GenBank/DDBJ databases">
        <title>Species Designations Belie Phenotypic and Genotypic Heterogeneity in Oral Streptococci.</title>
        <authorList>
            <person name="Velsko I."/>
        </authorList>
    </citation>
    <scope>NUCLEOTIDE SEQUENCE [LARGE SCALE GENOMIC DNA]</scope>
    <source>
        <strain evidence="2 3">BCC15</strain>
    </source>
</reference>